<sequence>MSDFSDTVMEVAIAALWRREAPEQGGLLNGQDPSAFNSTDPLRLWIIQVGVIILTTQLLALGLRKIRQPKVIAEVIGGIILGPTAFGRIPGFTQHIFPQDSRPYLSLVANIGLCLFLFLVGLEIDSEVIKRNARLSAAVAFAGMLLPFGLGAALSVPLYNTFIDQSVRFTHFMLFTGVAFSITAFPVLCRILTELKLLDTTVGIVVLSAGVGNDIIGWTLLALSVALVNAGSGLTALWILLACAGWTLLLLIPIRIALRWLARRTGSIENGPTIFFMTVTILILFGSAFMTDIIGVHAIFGAFLAGIIVPREGGLAIALTEKLEDMASILFLPLYFTLSGLSTDLGLLNNGITWGYTVAICTLAYFGKFAGCTIAARYSGFTWREASTIGSLMSCKGLVELIVLNVGLSAGILSQRVFSMFVLEALLLTFMTTPAVTFLYPPKMRVRVDAAGPNFANVGDGDDLGEEHSTSRCGHDDELERKERFLVVLDRLEHLPGIMALTQLIQSPPAYSETDPHPLFEPSGSDDHNRRSASLKAVDRSESYHISLSALRLIELNDRTSAIMKYSSFSAETLVHTDPLLSIFRAFLELTGSGGGMGSEVKMVSYEGLAPCVTDQAKRQGSQMVLLPWVPAQQAQSPTETHAGTSNEPVNPRAATNNPFEALFKAGGVGSSAAGGTSTSALHSHFIRGVFAQAEVDVALYIDQNHQSSHDSSPIAKSLPGGRQHIFLPFFGGPDDRLAVEFVVQICASNPRVSATVVRFVSREDGIASISSIEKPQTAHTRDDQPRHQNIFTVASATETIFPDTVYVQASTQTRLQSETADSLLWSRYAQPLSTEVPLPRMSFDTITTPAPLHSVIGHFTSLRSDLLDVQRRDGSKSRLLVVCGRSRRLAVENHHIELHSIMEEYGTAAYGAEVRKTVGDIGAAVILSRCHASVTVLQAARPL</sequence>
<evidence type="ECO:0000259" key="9">
    <source>
        <dbReference type="Pfam" id="PF00999"/>
    </source>
</evidence>
<feature type="transmembrane region" description="Helical" evidence="8">
    <location>
        <begin position="204"/>
        <end position="230"/>
    </location>
</feature>
<feature type="transmembrane region" description="Helical" evidence="8">
    <location>
        <begin position="171"/>
        <end position="192"/>
    </location>
</feature>
<dbReference type="InterPro" id="IPR038770">
    <property type="entry name" value="Na+/solute_symporter_sf"/>
</dbReference>
<dbReference type="Gene3D" id="1.20.1530.20">
    <property type="match status" value="1"/>
</dbReference>
<dbReference type="PANTHER" id="PTHR32468">
    <property type="entry name" value="CATION/H + ANTIPORTER"/>
    <property type="match status" value="1"/>
</dbReference>
<protein>
    <recommendedName>
        <fullName evidence="9">Cation/H+ exchanger transmembrane domain-containing protein</fullName>
    </recommendedName>
</protein>
<dbReference type="Pfam" id="PF00999">
    <property type="entry name" value="Na_H_Exchanger"/>
    <property type="match status" value="1"/>
</dbReference>
<keyword evidence="4 8" id="KW-1133">Transmembrane helix</keyword>
<feature type="transmembrane region" description="Helical" evidence="8">
    <location>
        <begin position="296"/>
        <end position="317"/>
    </location>
</feature>
<keyword evidence="6 8" id="KW-0472">Membrane</keyword>
<feature type="transmembrane region" description="Helical" evidence="8">
    <location>
        <begin position="329"/>
        <end position="348"/>
    </location>
</feature>
<organism evidence="10 11">
    <name type="scientific">Somion occarium</name>
    <dbReference type="NCBI Taxonomy" id="3059160"/>
    <lineage>
        <taxon>Eukaryota</taxon>
        <taxon>Fungi</taxon>
        <taxon>Dikarya</taxon>
        <taxon>Basidiomycota</taxon>
        <taxon>Agaricomycotina</taxon>
        <taxon>Agaricomycetes</taxon>
        <taxon>Polyporales</taxon>
        <taxon>Cerrenaceae</taxon>
        <taxon>Somion</taxon>
    </lineage>
</organism>
<evidence type="ECO:0000256" key="7">
    <source>
        <dbReference type="SAM" id="MobiDB-lite"/>
    </source>
</evidence>
<dbReference type="PANTHER" id="PTHR32468:SF0">
    <property type="entry name" value="K(+)_H(+) ANTIPORTER 1"/>
    <property type="match status" value="1"/>
</dbReference>
<feature type="transmembrane region" description="Helical" evidence="8">
    <location>
        <begin position="420"/>
        <end position="440"/>
    </location>
</feature>
<evidence type="ECO:0000256" key="6">
    <source>
        <dbReference type="ARBA" id="ARBA00023136"/>
    </source>
</evidence>
<feature type="region of interest" description="Disordered" evidence="7">
    <location>
        <begin position="634"/>
        <end position="653"/>
    </location>
</feature>
<feature type="transmembrane region" description="Helical" evidence="8">
    <location>
        <begin position="236"/>
        <end position="258"/>
    </location>
</feature>
<feature type="transmembrane region" description="Helical" evidence="8">
    <location>
        <begin position="136"/>
        <end position="159"/>
    </location>
</feature>
<evidence type="ECO:0000256" key="3">
    <source>
        <dbReference type="ARBA" id="ARBA00022692"/>
    </source>
</evidence>
<evidence type="ECO:0000256" key="2">
    <source>
        <dbReference type="ARBA" id="ARBA00022448"/>
    </source>
</evidence>
<feature type="transmembrane region" description="Helical" evidence="8">
    <location>
        <begin position="103"/>
        <end position="124"/>
    </location>
</feature>
<keyword evidence="5" id="KW-0406">Ion transport</keyword>
<feature type="transmembrane region" description="Helical" evidence="8">
    <location>
        <begin position="42"/>
        <end position="63"/>
    </location>
</feature>
<reference evidence="11" key="1">
    <citation type="submission" date="2024-04" db="EMBL/GenBank/DDBJ databases">
        <authorList>
            <person name="Shaw F."/>
            <person name="Minotto A."/>
        </authorList>
    </citation>
    <scope>NUCLEOTIDE SEQUENCE [LARGE SCALE GENOMIC DNA]</scope>
</reference>
<evidence type="ECO:0000313" key="11">
    <source>
        <dbReference type="Proteomes" id="UP001497453"/>
    </source>
</evidence>
<name>A0ABP1DWS4_9APHY</name>
<evidence type="ECO:0000256" key="5">
    <source>
        <dbReference type="ARBA" id="ARBA00023065"/>
    </source>
</evidence>
<feature type="transmembrane region" description="Helical" evidence="8">
    <location>
        <begin position="354"/>
        <end position="376"/>
    </location>
</feature>
<comment type="subcellular location">
    <subcellularLocation>
        <location evidence="1">Membrane</location>
        <topology evidence="1">Multi-pass membrane protein</topology>
    </subcellularLocation>
</comment>
<feature type="domain" description="Cation/H+ exchanger transmembrane" evidence="9">
    <location>
        <begin position="54"/>
        <end position="434"/>
    </location>
</feature>
<dbReference type="EMBL" id="OZ037950">
    <property type="protein sequence ID" value="CAL1712210.1"/>
    <property type="molecule type" value="Genomic_DNA"/>
</dbReference>
<evidence type="ECO:0000256" key="1">
    <source>
        <dbReference type="ARBA" id="ARBA00004141"/>
    </source>
</evidence>
<dbReference type="InterPro" id="IPR006153">
    <property type="entry name" value="Cation/H_exchanger_TM"/>
</dbReference>
<gene>
    <name evidence="10" type="ORF">GFSPODELE1_LOCUS8724</name>
</gene>
<evidence type="ECO:0000256" key="4">
    <source>
        <dbReference type="ARBA" id="ARBA00022989"/>
    </source>
</evidence>
<keyword evidence="2" id="KW-0813">Transport</keyword>
<dbReference type="InterPro" id="IPR050794">
    <property type="entry name" value="CPA2_transporter"/>
</dbReference>
<dbReference type="Proteomes" id="UP001497453">
    <property type="component" value="Chromosome 7"/>
</dbReference>
<keyword evidence="11" id="KW-1185">Reference proteome</keyword>
<feature type="transmembrane region" description="Helical" evidence="8">
    <location>
        <begin position="270"/>
        <end position="290"/>
    </location>
</feature>
<feature type="transmembrane region" description="Helical" evidence="8">
    <location>
        <begin position="75"/>
        <end position="97"/>
    </location>
</feature>
<accession>A0ABP1DWS4</accession>
<evidence type="ECO:0000256" key="8">
    <source>
        <dbReference type="SAM" id="Phobius"/>
    </source>
</evidence>
<evidence type="ECO:0000313" key="10">
    <source>
        <dbReference type="EMBL" id="CAL1712210.1"/>
    </source>
</evidence>
<keyword evidence="3 8" id="KW-0812">Transmembrane</keyword>
<proteinExistence type="predicted"/>
<feature type="region of interest" description="Disordered" evidence="7">
    <location>
        <begin position="511"/>
        <end position="531"/>
    </location>
</feature>